<evidence type="ECO:0000256" key="1">
    <source>
        <dbReference type="SAM" id="SignalP"/>
    </source>
</evidence>
<sequence>MKKRLYSILLAAFAGIAAYTVKPRKAQAPSNDNTISLTYPGTNIIITPGDLLFTPIGKSESKYAGHVGIVNSRREVIHSIPSGLMKDPISRYFNKFRSITIFSAKDPQSGMKACTYLDHLHTNYPKAAYKVFTPLGYSDHEQYCTKIVWQSYYYGAGINLGRLSEHSIAIHPILLKDKKHLNCVAKNL</sequence>
<feature type="chain" id="PRO_5039354424" evidence="1">
    <location>
        <begin position="18"/>
        <end position="188"/>
    </location>
</feature>
<dbReference type="InterPro" id="IPR038765">
    <property type="entry name" value="Papain-like_cys_pep_sf"/>
</dbReference>
<organism evidence="2 3">
    <name type="scientific">Halobacillus alkaliphilus</name>
    <dbReference type="NCBI Taxonomy" id="396056"/>
    <lineage>
        <taxon>Bacteria</taxon>
        <taxon>Bacillati</taxon>
        <taxon>Bacillota</taxon>
        <taxon>Bacilli</taxon>
        <taxon>Bacillales</taxon>
        <taxon>Bacillaceae</taxon>
        <taxon>Halobacillus</taxon>
    </lineage>
</organism>
<dbReference type="SUPFAM" id="SSF54001">
    <property type="entry name" value="Cysteine proteinases"/>
    <property type="match status" value="1"/>
</dbReference>
<gene>
    <name evidence="2" type="ORF">SAMN05216353_10326</name>
</gene>
<dbReference type="OrthoDB" id="2080087at2"/>
<reference evidence="3" key="1">
    <citation type="submission" date="2016-10" db="EMBL/GenBank/DDBJ databases">
        <authorList>
            <person name="Varghese N."/>
            <person name="Submissions S."/>
        </authorList>
    </citation>
    <scope>NUCLEOTIDE SEQUENCE [LARGE SCALE GENOMIC DNA]</scope>
    <source>
        <strain evidence="3">FP5</strain>
    </source>
</reference>
<dbReference type="Gene3D" id="3.90.1720.10">
    <property type="entry name" value="endopeptidase domain like (from Nostoc punctiforme)"/>
    <property type="match status" value="1"/>
</dbReference>
<keyword evidence="1" id="KW-0732">Signal</keyword>
<dbReference type="EMBL" id="FOOG01000003">
    <property type="protein sequence ID" value="SFF60574.1"/>
    <property type="molecule type" value="Genomic_DNA"/>
</dbReference>
<dbReference type="AlphaFoldDB" id="A0A1I2K148"/>
<proteinExistence type="predicted"/>
<evidence type="ECO:0000313" key="3">
    <source>
        <dbReference type="Proteomes" id="UP000198897"/>
    </source>
</evidence>
<evidence type="ECO:0000313" key="2">
    <source>
        <dbReference type="EMBL" id="SFF60574.1"/>
    </source>
</evidence>
<name>A0A1I2K148_9BACI</name>
<feature type="signal peptide" evidence="1">
    <location>
        <begin position="1"/>
        <end position="17"/>
    </location>
</feature>
<accession>A0A1I2K148</accession>
<dbReference type="RefSeq" id="WP_089749926.1">
    <property type="nucleotide sequence ID" value="NZ_FOOG01000003.1"/>
</dbReference>
<dbReference type="Proteomes" id="UP000198897">
    <property type="component" value="Unassembled WGS sequence"/>
</dbReference>
<keyword evidence="3" id="KW-1185">Reference proteome</keyword>
<protein>
    <submittedName>
        <fullName evidence="2">Permuted papain-like amidase enzyme, YaeF/YiiX, C92 family</fullName>
    </submittedName>
</protein>